<dbReference type="EMBL" id="QZAO01000213">
    <property type="protein sequence ID" value="THW72682.1"/>
    <property type="molecule type" value="Genomic_DNA"/>
</dbReference>
<accession>A0A4S9A1A4</accession>
<comment type="caution">
    <text evidence="1">The sequence shown here is derived from an EMBL/GenBank/DDBJ whole genome shotgun (WGS) entry which is preliminary data.</text>
</comment>
<protein>
    <submittedName>
        <fullName evidence="1">Uncharacterized protein</fullName>
    </submittedName>
</protein>
<sequence length="58" mass="6210">MPNPSITLTPTISQTLVPQLTTTISLTLEVKIVHDDDDLKLAIAQAVILRCIVALVDG</sequence>
<evidence type="ECO:0000313" key="2">
    <source>
        <dbReference type="Proteomes" id="UP000308802"/>
    </source>
</evidence>
<evidence type="ECO:0000313" key="1">
    <source>
        <dbReference type="EMBL" id="THW72682.1"/>
    </source>
</evidence>
<dbReference type="AlphaFoldDB" id="A0A4S9A1A4"/>
<reference evidence="1 2" key="1">
    <citation type="submission" date="2018-10" db="EMBL/GenBank/DDBJ databases">
        <title>Fifty Aureobasidium pullulans genomes reveal a recombining polyextremotolerant generalist.</title>
        <authorList>
            <person name="Gostincar C."/>
            <person name="Turk M."/>
            <person name="Zajc J."/>
            <person name="Gunde-Cimerman N."/>
        </authorList>
    </citation>
    <scope>NUCLEOTIDE SEQUENCE [LARGE SCALE GENOMIC DNA]</scope>
    <source>
        <strain evidence="1 2">EXF-10659</strain>
    </source>
</reference>
<gene>
    <name evidence="1" type="ORF">D6D19_06304</name>
</gene>
<name>A0A4S9A1A4_AURPU</name>
<organism evidence="1 2">
    <name type="scientific">Aureobasidium pullulans</name>
    <name type="common">Black yeast</name>
    <name type="synonym">Pullularia pullulans</name>
    <dbReference type="NCBI Taxonomy" id="5580"/>
    <lineage>
        <taxon>Eukaryota</taxon>
        <taxon>Fungi</taxon>
        <taxon>Dikarya</taxon>
        <taxon>Ascomycota</taxon>
        <taxon>Pezizomycotina</taxon>
        <taxon>Dothideomycetes</taxon>
        <taxon>Dothideomycetidae</taxon>
        <taxon>Dothideales</taxon>
        <taxon>Saccotheciaceae</taxon>
        <taxon>Aureobasidium</taxon>
    </lineage>
</organism>
<dbReference type="Proteomes" id="UP000308802">
    <property type="component" value="Unassembled WGS sequence"/>
</dbReference>
<proteinExistence type="predicted"/>